<evidence type="ECO:0000313" key="1">
    <source>
        <dbReference type="EMBL" id="AZU03901.1"/>
    </source>
</evidence>
<proteinExistence type="predicted"/>
<dbReference type="AlphaFoldDB" id="A0A3T0E941"/>
<gene>
    <name evidence="1" type="ORF">X907_1368</name>
</gene>
<protein>
    <submittedName>
        <fullName evidence="1">Uncharacterized protein</fullName>
    </submittedName>
</protein>
<keyword evidence="2" id="KW-1185">Reference proteome</keyword>
<reference evidence="1 2" key="1">
    <citation type="submission" date="2016-12" db="EMBL/GenBank/DDBJ databases">
        <title>The genome of dimorphic prosthecate Glycocaulis alkaliphilus 6b-8t, isolated from crude oil dictates its adaptability in petroleum environments.</title>
        <authorList>
            <person name="Wu X.-L."/>
            <person name="Geng S."/>
        </authorList>
    </citation>
    <scope>NUCLEOTIDE SEQUENCE [LARGE SCALE GENOMIC DNA]</scope>
    <source>
        <strain evidence="1 2">6B-8</strain>
    </source>
</reference>
<dbReference type="KEGG" id="gak:X907_1368"/>
<dbReference type="EMBL" id="CP018911">
    <property type="protein sequence ID" value="AZU03901.1"/>
    <property type="molecule type" value="Genomic_DNA"/>
</dbReference>
<sequence>MAIDILHWIAGAVLALVGIAYDRGEDCTPAVRQQSFEEARFMDDAATVHFLASEVYVEQTRTVHGELIFVVRNGPVEPVSGCASAPGHLPSVPAAPVLRL</sequence>
<organism evidence="1 2">
    <name type="scientific">Glycocaulis alkaliphilus</name>
    <dbReference type="NCBI Taxonomy" id="1434191"/>
    <lineage>
        <taxon>Bacteria</taxon>
        <taxon>Pseudomonadati</taxon>
        <taxon>Pseudomonadota</taxon>
        <taxon>Alphaproteobacteria</taxon>
        <taxon>Maricaulales</taxon>
        <taxon>Maricaulaceae</taxon>
        <taxon>Glycocaulis</taxon>
    </lineage>
</organism>
<evidence type="ECO:0000313" key="2">
    <source>
        <dbReference type="Proteomes" id="UP000286954"/>
    </source>
</evidence>
<accession>A0A3T0E941</accession>
<name>A0A3T0E941_9PROT</name>
<dbReference type="Proteomes" id="UP000286954">
    <property type="component" value="Chromosome"/>
</dbReference>